<dbReference type="PANTHER" id="PTHR39605">
    <property type="entry name" value="MAJOR FACILITATOR SUPERFAMILY (MFS) PROFILE DOMAIN-CONTAINING PROTEIN"/>
    <property type="match status" value="1"/>
</dbReference>
<gene>
    <name evidence="2" type="ORF">BJ508DRAFT_411731</name>
</gene>
<accession>A0A3N4IHX7</accession>
<dbReference type="OrthoDB" id="2550114at2759"/>
<keyword evidence="1" id="KW-0812">Transmembrane</keyword>
<sequence length="178" mass="19070">MTDVYYYCNYISAGWLALQSITLISSPTIIATLLSPEVRETTVLEAYLSRSLGIAQLTLAALMVVTTGSVPLTTEFSDAADMADAANPKAPFAVPTLTINMFYHTAIAFLAYSQWAAGTSTVYMIAFVMSGIMASVGGWQLLFGTKKGRIASTVGVEKASGFPFKNKEADKKKGRLAE</sequence>
<keyword evidence="1" id="KW-1133">Transmembrane helix</keyword>
<evidence type="ECO:0000256" key="1">
    <source>
        <dbReference type="SAM" id="Phobius"/>
    </source>
</evidence>
<organism evidence="2 3">
    <name type="scientific">Ascobolus immersus RN42</name>
    <dbReference type="NCBI Taxonomy" id="1160509"/>
    <lineage>
        <taxon>Eukaryota</taxon>
        <taxon>Fungi</taxon>
        <taxon>Dikarya</taxon>
        <taxon>Ascomycota</taxon>
        <taxon>Pezizomycotina</taxon>
        <taxon>Pezizomycetes</taxon>
        <taxon>Pezizales</taxon>
        <taxon>Ascobolaceae</taxon>
        <taxon>Ascobolus</taxon>
    </lineage>
</organism>
<protein>
    <submittedName>
        <fullName evidence="2">Uncharacterized protein</fullName>
    </submittedName>
</protein>
<feature type="transmembrane region" description="Helical" evidence="1">
    <location>
        <begin position="92"/>
        <end position="115"/>
    </location>
</feature>
<evidence type="ECO:0000313" key="3">
    <source>
        <dbReference type="Proteomes" id="UP000275078"/>
    </source>
</evidence>
<keyword evidence="3" id="KW-1185">Reference proteome</keyword>
<dbReference type="PANTHER" id="PTHR39605:SF1">
    <property type="entry name" value="MAJOR FACILITATOR SUPERFAMILY (MFS) PROFILE DOMAIN-CONTAINING PROTEIN"/>
    <property type="match status" value="1"/>
</dbReference>
<proteinExistence type="predicted"/>
<dbReference type="AlphaFoldDB" id="A0A3N4IHX7"/>
<feature type="transmembrane region" description="Helical" evidence="1">
    <location>
        <begin position="121"/>
        <end position="142"/>
    </location>
</feature>
<evidence type="ECO:0000313" key="2">
    <source>
        <dbReference type="EMBL" id="RPA85745.1"/>
    </source>
</evidence>
<keyword evidence="1" id="KW-0472">Membrane</keyword>
<reference evidence="2 3" key="1">
    <citation type="journal article" date="2018" name="Nat. Ecol. Evol.">
        <title>Pezizomycetes genomes reveal the molecular basis of ectomycorrhizal truffle lifestyle.</title>
        <authorList>
            <person name="Murat C."/>
            <person name="Payen T."/>
            <person name="Noel B."/>
            <person name="Kuo A."/>
            <person name="Morin E."/>
            <person name="Chen J."/>
            <person name="Kohler A."/>
            <person name="Krizsan K."/>
            <person name="Balestrini R."/>
            <person name="Da Silva C."/>
            <person name="Montanini B."/>
            <person name="Hainaut M."/>
            <person name="Levati E."/>
            <person name="Barry K.W."/>
            <person name="Belfiori B."/>
            <person name="Cichocki N."/>
            <person name="Clum A."/>
            <person name="Dockter R.B."/>
            <person name="Fauchery L."/>
            <person name="Guy J."/>
            <person name="Iotti M."/>
            <person name="Le Tacon F."/>
            <person name="Lindquist E.A."/>
            <person name="Lipzen A."/>
            <person name="Malagnac F."/>
            <person name="Mello A."/>
            <person name="Molinier V."/>
            <person name="Miyauchi S."/>
            <person name="Poulain J."/>
            <person name="Riccioni C."/>
            <person name="Rubini A."/>
            <person name="Sitrit Y."/>
            <person name="Splivallo R."/>
            <person name="Traeger S."/>
            <person name="Wang M."/>
            <person name="Zifcakova L."/>
            <person name="Wipf D."/>
            <person name="Zambonelli A."/>
            <person name="Paolocci F."/>
            <person name="Nowrousian M."/>
            <person name="Ottonello S."/>
            <person name="Baldrian P."/>
            <person name="Spatafora J.W."/>
            <person name="Henrissat B."/>
            <person name="Nagy L.G."/>
            <person name="Aury J.M."/>
            <person name="Wincker P."/>
            <person name="Grigoriev I.V."/>
            <person name="Bonfante P."/>
            <person name="Martin F.M."/>
        </authorList>
    </citation>
    <scope>NUCLEOTIDE SEQUENCE [LARGE SCALE GENOMIC DNA]</scope>
    <source>
        <strain evidence="2 3">RN42</strain>
    </source>
</reference>
<feature type="transmembrane region" description="Helical" evidence="1">
    <location>
        <begin position="12"/>
        <end position="34"/>
    </location>
</feature>
<dbReference type="STRING" id="1160509.A0A3N4IHX7"/>
<dbReference type="Proteomes" id="UP000275078">
    <property type="component" value="Unassembled WGS sequence"/>
</dbReference>
<feature type="transmembrane region" description="Helical" evidence="1">
    <location>
        <begin position="54"/>
        <end position="72"/>
    </location>
</feature>
<dbReference type="EMBL" id="ML119652">
    <property type="protein sequence ID" value="RPA85745.1"/>
    <property type="molecule type" value="Genomic_DNA"/>
</dbReference>
<name>A0A3N4IHX7_ASCIM</name>